<evidence type="ECO:0000313" key="6">
    <source>
        <dbReference type="EMBL" id="QDV17386.1"/>
    </source>
</evidence>
<keyword evidence="5" id="KW-0472">Membrane</keyword>
<reference evidence="6 7" key="1">
    <citation type="submission" date="2019-02" db="EMBL/GenBank/DDBJ databases">
        <title>Deep-cultivation of Planctomycetes and their phenomic and genomic characterization uncovers novel biology.</title>
        <authorList>
            <person name="Wiegand S."/>
            <person name="Jogler M."/>
            <person name="Boedeker C."/>
            <person name="Pinto D."/>
            <person name="Vollmers J."/>
            <person name="Rivas-Marin E."/>
            <person name="Kohn T."/>
            <person name="Peeters S.H."/>
            <person name="Heuer A."/>
            <person name="Rast P."/>
            <person name="Oberbeckmann S."/>
            <person name="Bunk B."/>
            <person name="Jeske O."/>
            <person name="Meyerdierks A."/>
            <person name="Storesund J.E."/>
            <person name="Kallscheuer N."/>
            <person name="Luecker S."/>
            <person name="Lage O.M."/>
            <person name="Pohl T."/>
            <person name="Merkel B.J."/>
            <person name="Hornburger P."/>
            <person name="Mueller R.-W."/>
            <person name="Bruemmer F."/>
            <person name="Labrenz M."/>
            <person name="Spormann A.M."/>
            <person name="Op den Camp H."/>
            <person name="Overmann J."/>
            <person name="Amann R."/>
            <person name="Jetten M.S.M."/>
            <person name="Mascher T."/>
            <person name="Medema M.H."/>
            <person name="Devos D.P."/>
            <person name="Kaster A.-K."/>
            <person name="Ovreas L."/>
            <person name="Rohde M."/>
            <person name="Galperin M.Y."/>
            <person name="Jogler C."/>
        </authorList>
    </citation>
    <scope>NUCLEOTIDE SEQUENCE [LARGE SCALE GENOMIC DNA]</scope>
    <source>
        <strain evidence="6 7">Pan153</strain>
    </source>
</reference>
<name>A0A518FLZ9_9PLAN</name>
<evidence type="ECO:0008006" key="8">
    <source>
        <dbReference type="Google" id="ProtNLM"/>
    </source>
</evidence>
<dbReference type="InterPro" id="IPR029044">
    <property type="entry name" value="Nucleotide-diphossugar_trans"/>
</dbReference>
<evidence type="ECO:0000256" key="5">
    <source>
        <dbReference type="ARBA" id="ARBA00023136"/>
    </source>
</evidence>
<sequence length="271" mass="30559">MRNQAVKQLTFSHSLFKKASSGSNMNPAVEISVVIPVLQGDDSWQELLPDLSAFPQSTEFLFVSNGPQPAGWEESLQGSPIYSRCGWQQSAIGRAVQMNQGAALARQRFLLFLHADSRLPFGSVAQLIKSLQAAPGAVHYFNLQFQEQSFFLMQLNRWGVWFRSHCLGMPFGDQGLCLQRDSFLALGGFDESAPYGEDHLLVWKARQQGIRLHCTGAAIATSARKYRERGWLKVTLTHLWLTACQATPQLFLLIKERFRTWFHRRAQSPSS</sequence>
<comment type="subcellular location">
    <subcellularLocation>
        <location evidence="1">Cell membrane</location>
    </subcellularLocation>
</comment>
<proteinExistence type="predicted"/>
<evidence type="ECO:0000256" key="4">
    <source>
        <dbReference type="ARBA" id="ARBA00022679"/>
    </source>
</evidence>
<dbReference type="Proteomes" id="UP000320839">
    <property type="component" value="Chromosome"/>
</dbReference>
<keyword evidence="3" id="KW-0328">Glycosyltransferase</keyword>
<protein>
    <recommendedName>
        <fullName evidence="8">Glycosyl transferase family 2</fullName>
    </recommendedName>
</protein>
<dbReference type="PANTHER" id="PTHR43646">
    <property type="entry name" value="GLYCOSYLTRANSFERASE"/>
    <property type="match status" value="1"/>
</dbReference>
<evidence type="ECO:0000313" key="7">
    <source>
        <dbReference type="Proteomes" id="UP000320839"/>
    </source>
</evidence>
<dbReference type="SUPFAM" id="SSF53448">
    <property type="entry name" value="Nucleotide-diphospho-sugar transferases"/>
    <property type="match status" value="1"/>
</dbReference>
<dbReference type="Gene3D" id="3.90.550.10">
    <property type="entry name" value="Spore Coat Polysaccharide Biosynthesis Protein SpsA, Chain A"/>
    <property type="match status" value="1"/>
</dbReference>
<keyword evidence="2" id="KW-1003">Cell membrane</keyword>
<dbReference type="InterPro" id="IPR026461">
    <property type="entry name" value="Trfase_2_rSAM/seldom_assoc"/>
</dbReference>
<dbReference type="GO" id="GO:0016757">
    <property type="term" value="F:glycosyltransferase activity"/>
    <property type="evidence" value="ECO:0007669"/>
    <property type="project" value="UniProtKB-KW"/>
</dbReference>
<dbReference type="PANTHER" id="PTHR43646:SF2">
    <property type="entry name" value="GLYCOSYLTRANSFERASE 2-LIKE DOMAIN-CONTAINING PROTEIN"/>
    <property type="match status" value="1"/>
</dbReference>
<dbReference type="AlphaFoldDB" id="A0A518FLZ9"/>
<evidence type="ECO:0000256" key="2">
    <source>
        <dbReference type="ARBA" id="ARBA00022475"/>
    </source>
</evidence>
<evidence type="ECO:0000256" key="1">
    <source>
        <dbReference type="ARBA" id="ARBA00004236"/>
    </source>
</evidence>
<dbReference type="NCBIfam" id="TIGR04283">
    <property type="entry name" value="glyco_like_mftF"/>
    <property type="match status" value="1"/>
</dbReference>
<evidence type="ECO:0000256" key="3">
    <source>
        <dbReference type="ARBA" id="ARBA00022676"/>
    </source>
</evidence>
<accession>A0A518FLZ9</accession>
<keyword evidence="4" id="KW-0808">Transferase</keyword>
<gene>
    <name evidence="6" type="ORF">Pan153_20340</name>
</gene>
<organism evidence="6 7">
    <name type="scientific">Gimesia panareensis</name>
    <dbReference type="NCBI Taxonomy" id="2527978"/>
    <lineage>
        <taxon>Bacteria</taxon>
        <taxon>Pseudomonadati</taxon>
        <taxon>Planctomycetota</taxon>
        <taxon>Planctomycetia</taxon>
        <taxon>Planctomycetales</taxon>
        <taxon>Planctomycetaceae</taxon>
        <taxon>Gimesia</taxon>
    </lineage>
</organism>
<dbReference type="GO" id="GO:0005886">
    <property type="term" value="C:plasma membrane"/>
    <property type="evidence" value="ECO:0007669"/>
    <property type="project" value="UniProtKB-SubCell"/>
</dbReference>
<dbReference type="EMBL" id="CP036317">
    <property type="protein sequence ID" value="QDV17386.1"/>
    <property type="molecule type" value="Genomic_DNA"/>
</dbReference>